<keyword evidence="12" id="KW-1185">Reference proteome</keyword>
<evidence type="ECO:0000256" key="1">
    <source>
        <dbReference type="ARBA" id="ARBA00004370"/>
    </source>
</evidence>
<evidence type="ECO:0000256" key="7">
    <source>
        <dbReference type="SAM" id="Phobius"/>
    </source>
</evidence>
<feature type="domain" description="Methyl-accepting transducer" evidence="8">
    <location>
        <begin position="450"/>
        <end position="679"/>
    </location>
</feature>
<dbReference type="KEGG" id="thig:FE785_05080"/>
<feature type="domain" description="HAMP" evidence="10">
    <location>
        <begin position="212"/>
        <end position="264"/>
    </location>
</feature>
<keyword evidence="7" id="KW-0472">Membrane</keyword>
<dbReference type="EMBL" id="CP040602">
    <property type="protein sequence ID" value="QCU90050.1"/>
    <property type="molecule type" value="Genomic_DNA"/>
</dbReference>
<accession>A0A4P9K6G5</accession>
<evidence type="ECO:0000256" key="5">
    <source>
        <dbReference type="PROSITE-ProRule" id="PRU00284"/>
    </source>
</evidence>
<evidence type="ECO:0000256" key="4">
    <source>
        <dbReference type="ARBA" id="ARBA00029447"/>
    </source>
</evidence>
<feature type="domain" description="HAMP" evidence="10">
    <location>
        <begin position="393"/>
        <end position="445"/>
    </location>
</feature>
<comment type="subcellular location">
    <subcellularLocation>
        <location evidence="1">Membrane</location>
    </subcellularLocation>
</comment>
<evidence type="ECO:0000259" key="9">
    <source>
        <dbReference type="PROSITE" id="PS50192"/>
    </source>
</evidence>
<evidence type="ECO:0000313" key="11">
    <source>
        <dbReference type="EMBL" id="QCU90050.1"/>
    </source>
</evidence>
<dbReference type="Gene3D" id="1.20.120.1530">
    <property type="match status" value="2"/>
</dbReference>
<keyword evidence="6" id="KW-0175">Coiled coil</keyword>
<dbReference type="PROSITE" id="PS50192">
    <property type="entry name" value="T_SNARE"/>
    <property type="match status" value="1"/>
</dbReference>
<dbReference type="Pfam" id="PF00015">
    <property type="entry name" value="MCPsignal"/>
    <property type="match status" value="1"/>
</dbReference>
<dbReference type="OrthoDB" id="6433966at2"/>
<dbReference type="RefSeq" id="WP_138564727.1">
    <property type="nucleotide sequence ID" value="NZ_CP040602.1"/>
</dbReference>
<dbReference type="Pfam" id="PF18575">
    <property type="entry name" value="HAMP_N3"/>
    <property type="match status" value="1"/>
</dbReference>
<dbReference type="GO" id="GO:0006935">
    <property type="term" value="P:chemotaxis"/>
    <property type="evidence" value="ECO:0007669"/>
    <property type="project" value="UniProtKB-KW"/>
</dbReference>
<evidence type="ECO:0000256" key="2">
    <source>
        <dbReference type="ARBA" id="ARBA00022481"/>
    </source>
</evidence>
<dbReference type="InterPro" id="IPR051310">
    <property type="entry name" value="MCP_chemotaxis"/>
</dbReference>
<comment type="similarity">
    <text evidence="4">Belongs to the methyl-accepting chemotaxis (MCP) protein family.</text>
</comment>
<dbReference type="CDD" id="cd11386">
    <property type="entry name" value="MCP_signal"/>
    <property type="match status" value="1"/>
</dbReference>
<dbReference type="GO" id="GO:0005886">
    <property type="term" value="C:plasma membrane"/>
    <property type="evidence" value="ECO:0007669"/>
    <property type="project" value="TreeGrafter"/>
</dbReference>
<name>A0A4P9K6G5_9GAMM</name>
<dbReference type="GO" id="GO:0004888">
    <property type="term" value="F:transmembrane signaling receptor activity"/>
    <property type="evidence" value="ECO:0007669"/>
    <property type="project" value="TreeGrafter"/>
</dbReference>
<evidence type="ECO:0000259" key="8">
    <source>
        <dbReference type="PROSITE" id="PS50111"/>
    </source>
</evidence>
<keyword evidence="7" id="KW-0812">Transmembrane</keyword>
<evidence type="ECO:0000313" key="12">
    <source>
        <dbReference type="Proteomes" id="UP000304864"/>
    </source>
</evidence>
<dbReference type="AlphaFoldDB" id="A0A4P9K6G5"/>
<dbReference type="CDD" id="cd17528">
    <property type="entry name" value="HAMP_III"/>
    <property type="match status" value="1"/>
</dbReference>
<dbReference type="Proteomes" id="UP000304864">
    <property type="component" value="Chromosome"/>
</dbReference>
<dbReference type="FunFam" id="1.10.287.950:FF:000001">
    <property type="entry name" value="Methyl-accepting chemotaxis sensory transducer"/>
    <property type="match status" value="1"/>
</dbReference>
<dbReference type="InterPro" id="IPR003660">
    <property type="entry name" value="HAMP_dom"/>
</dbReference>
<feature type="domain" description="T-SNARE coiled-coil homology" evidence="9">
    <location>
        <begin position="441"/>
        <end position="503"/>
    </location>
</feature>
<dbReference type="InterPro" id="IPR004089">
    <property type="entry name" value="MCPsignal_dom"/>
</dbReference>
<proteinExistence type="inferred from homology"/>
<dbReference type="SUPFAM" id="SSF58104">
    <property type="entry name" value="Methyl-accepting chemotaxis protein (MCP) signaling domain"/>
    <property type="match status" value="1"/>
</dbReference>
<evidence type="ECO:0000259" key="10">
    <source>
        <dbReference type="PROSITE" id="PS50885"/>
    </source>
</evidence>
<gene>
    <name evidence="11" type="ORF">FE785_05080</name>
</gene>
<feature type="transmembrane region" description="Helical" evidence="7">
    <location>
        <begin position="15"/>
        <end position="36"/>
    </location>
</feature>
<evidence type="ECO:0000256" key="3">
    <source>
        <dbReference type="ARBA" id="ARBA00023224"/>
    </source>
</evidence>
<dbReference type="Pfam" id="PF00672">
    <property type="entry name" value="HAMP"/>
    <property type="match status" value="1"/>
</dbReference>
<dbReference type="PROSITE" id="PS50885">
    <property type="entry name" value="HAMP"/>
    <property type="match status" value="2"/>
</dbReference>
<keyword evidence="7" id="KW-1133">Transmembrane helix</keyword>
<protein>
    <submittedName>
        <fullName evidence="11">HAMP domain-containing protein</fullName>
    </submittedName>
</protein>
<dbReference type="InterPro" id="IPR041395">
    <property type="entry name" value="McpB_HAMP_3rd"/>
</dbReference>
<feature type="transmembrane region" description="Helical" evidence="7">
    <location>
        <begin position="191"/>
        <end position="210"/>
    </location>
</feature>
<sequence>MSNNNKFNSIRFKSSIPTVALAITMVIVLIVAYSMLKMQEQAIKLQAEKFLQAVSLTLNADRDLYQAKVAELNLLSGYGSAEKNEASRIENAQQVFDRYAKYAENMKDYPDVLAQSTSFRADFDAWKSQSDKVVAAMANATQNDIMALRKDGDKKFSALRDNLDKAGEAALAKSEQVQQQLNAQILLFKQVAVVVLGLILIIALAIGYIIPRNISRQLQKTINTANAIANGDLSNKIEVNSNDETGQLLHSMQRMQDNIQSLLQDSNKMSAKHNDGDIDVRIDEANFQGDFAKMAHAINSMVAEHVNMNRKAMAVFKAFGSGDFGADMEKLPGKKAFINDSIETVRDNLQAITADTSMLVAAVANGELDKTADASKFQGDWKVMIEGINQILSGIVQPLNEAISVLKEVEQGNLTRTVEGDYQGDLRDFKQAVNNTVIKLSSVISETMEVSQTVSQGAYEVAQGSMDLSKRVQEQASALEQTSATMEQMSASVRNNAEHAKEASQVVRAVQEKSNTGSTVMDQTIIAMNAIQESSHKISDIVTLIDGIAFQTNLLALNAAVEAARAGEHGRGFAVVAGEVRSLSQKSADAAKEINNLISESVTRIDQGTKLASESSEVLSGIKDAIDEVVEVVEQIAQASSQQMNGIGQVHKAISQMDGVTQQNAAQVEQTAAAADSMSQQAETLDRNMAFFQINRTSVGSMKPAALMIGTNAVSDHSDEDEKEY</sequence>
<dbReference type="SMART" id="SM00304">
    <property type="entry name" value="HAMP"/>
    <property type="match status" value="2"/>
</dbReference>
<dbReference type="Gene3D" id="1.10.287.950">
    <property type="entry name" value="Methyl-accepting chemotaxis protein"/>
    <property type="match status" value="1"/>
</dbReference>
<dbReference type="CDD" id="cd17527">
    <property type="entry name" value="HAMP_II"/>
    <property type="match status" value="1"/>
</dbReference>
<reference evidence="11 12" key="1">
    <citation type="submission" date="2019-05" db="EMBL/GenBank/DDBJ databases">
        <title>Thiomicrorhabdus sediminis sp. nov, a novel sulfur-oxidizing bacterium isolated from coastal sediment.</title>
        <authorList>
            <person name="Liu X."/>
        </authorList>
    </citation>
    <scope>NUCLEOTIDE SEQUENCE [LARGE SCALE GENOMIC DNA]</scope>
    <source>
        <strain evidence="11 12">G1</strain>
    </source>
</reference>
<dbReference type="CDD" id="cd06225">
    <property type="entry name" value="HAMP"/>
    <property type="match status" value="1"/>
</dbReference>
<dbReference type="GO" id="GO:0007165">
    <property type="term" value="P:signal transduction"/>
    <property type="evidence" value="ECO:0007669"/>
    <property type="project" value="UniProtKB-KW"/>
</dbReference>
<keyword evidence="3 5" id="KW-0807">Transducer</keyword>
<dbReference type="PROSITE" id="PS50111">
    <property type="entry name" value="CHEMOTAXIS_TRANSDUC_2"/>
    <property type="match status" value="1"/>
</dbReference>
<keyword evidence="2" id="KW-0488">Methylation</keyword>
<organism evidence="11 12">
    <name type="scientific">Thiomicrorhabdus sediminis</name>
    <dbReference type="NCBI Taxonomy" id="2580412"/>
    <lineage>
        <taxon>Bacteria</taxon>
        <taxon>Pseudomonadati</taxon>
        <taxon>Pseudomonadota</taxon>
        <taxon>Gammaproteobacteria</taxon>
        <taxon>Thiotrichales</taxon>
        <taxon>Piscirickettsiaceae</taxon>
        <taxon>Thiomicrorhabdus</taxon>
    </lineage>
</organism>
<dbReference type="SUPFAM" id="SSF158472">
    <property type="entry name" value="HAMP domain-like"/>
    <property type="match status" value="1"/>
</dbReference>
<dbReference type="Pfam" id="PF18947">
    <property type="entry name" value="HAMP_2"/>
    <property type="match status" value="1"/>
</dbReference>
<feature type="coiled-coil region" evidence="6">
    <location>
        <begin position="580"/>
        <end position="642"/>
    </location>
</feature>
<dbReference type="InterPro" id="IPR000727">
    <property type="entry name" value="T_SNARE_dom"/>
</dbReference>
<evidence type="ECO:0000256" key="6">
    <source>
        <dbReference type="SAM" id="Coils"/>
    </source>
</evidence>
<dbReference type="SMART" id="SM00283">
    <property type="entry name" value="MA"/>
    <property type="match status" value="1"/>
</dbReference>
<dbReference type="PANTHER" id="PTHR43531:SF14">
    <property type="entry name" value="METHYL-ACCEPTING CHEMOTAXIS PROTEIN I-RELATED"/>
    <property type="match status" value="1"/>
</dbReference>
<dbReference type="PANTHER" id="PTHR43531">
    <property type="entry name" value="PROTEIN ICFG"/>
    <property type="match status" value="1"/>
</dbReference>